<proteinExistence type="predicted"/>
<evidence type="ECO:0000256" key="8">
    <source>
        <dbReference type="ARBA" id="ARBA00048679"/>
    </source>
</evidence>
<dbReference type="AlphaFoldDB" id="A0A8K1C926"/>
<evidence type="ECO:0000313" key="12">
    <source>
        <dbReference type="EMBL" id="TMW58714.1"/>
    </source>
</evidence>
<evidence type="ECO:0000256" key="9">
    <source>
        <dbReference type="SAM" id="MobiDB-lite"/>
    </source>
</evidence>
<keyword evidence="3" id="KW-0808">Transferase</keyword>
<dbReference type="EC" id="2.7.11.1" evidence="1"/>
<keyword evidence="6" id="KW-0067">ATP-binding</keyword>
<feature type="domain" description="KA1" evidence="11">
    <location>
        <begin position="452"/>
        <end position="502"/>
    </location>
</feature>
<dbReference type="InterPro" id="IPR001772">
    <property type="entry name" value="KA1_dom"/>
</dbReference>
<sequence length="536" mass="59982">MTTVAALAPSATSATPSPASALLKPRMLKHFQVEHTLGAGLQGKVKLGINTETQERVALKIIDTAKLNRKAMVNVYREVEAMSRVQHPYVLRLLGVFDDLPYVKKNGTTKQVILIVLELATGGELFDFMMYTGCFSESIARAYFQQLVSGLEACHQNGVYHRDIKPENLLLDDQFALKIADFGLSGLREGPNGAIFELYTQCGTRSYMSPEVLSCMPYEGEPADVWSVGVVLFIMLAGFPPFQIATRQDWWFRACAAKQYEAFWAAHERSATFSPGAKALLTRIFSVNPQERITLQEIKSDPWVQEITVSAEEFRAELVARKQQVEAEKHKEREQKRIQQQEQQQAGGKQFGDEFDPFNASTTRSVPDHDSEVFNDRLSTTSTMSTISTISTMSDATLVSPAAPLYPKECVALYTSFQSRKAPVELQARVEKALTDCNARFVAKKDRFKTKAVMESELVSFAARIYTLPNAPERCVVEFRRTSGNCFQFQNAYKKLMAELADLVWDPKDDTTESESAEANIPPIAEEPISDDPMMI</sequence>
<dbReference type="FunFam" id="1.10.510.10:FF:000571">
    <property type="entry name" value="Maternal embryonic leucine zipper kinase"/>
    <property type="match status" value="1"/>
</dbReference>
<evidence type="ECO:0000259" key="11">
    <source>
        <dbReference type="PROSITE" id="PS50032"/>
    </source>
</evidence>
<reference evidence="12" key="1">
    <citation type="submission" date="2019-03" db="EMBL/GenBank/DDBJ databases">
        <title>Long read genome sequence of the mycoparasitic Pythium oligandrum ATCC 38472 isolated from sugarbeet rhizosphere.</title>
        <authorList>
            <person name="Gaulin E."/>
        </authorList>
    </citation>
    <scope>NUCLEOTIDE SEQUENCE</scope>
    <source>
        <strain evidence="12">ATCC 38472_TT</strain>
    </source>
</reference>
<accession>A0A8K1C926</accession>
<dbReference type="Proteomes" id="UP000794436">
    <property type="component" value="Unassembled WGS sequence"/>
</dbReference>
<dbReference type="InterPro" id="IPR011009">
    <property type="entry name" value="Kinase-like_dom_sf"/>
</dbReference>
<protein>
    <recommendedName>
        <fullName evidence="1">non-specific serine/threonine protein kinase</fullName>
        <ecNumber evidence="1">2.7.11.1</ecNumber>
    </recommendedName>
</protein>
<dbReference type="OrthoDB" id="193931at2759"/>
<feature type="domain" description="Protein kinase" evidence="10">
    <location>
        <begin position="31"/>
        <end position="304"/>
    </location>
</feature>
<evidence type="ECO:0000256" key="6">
    <source>
        <dbReference type="ARBA" id="ARBA00022840"/>
    </source>
</evidence>
<keyword evidence="2" id="KW-0723">Serine/threonine-protein kinase</keyword>
<dbReference type="GO" id="GO:0005524">
    <property type="term" value="F:ATP binding"/>
    <property type="evidence" value="ECO:0007669"/>
    <property type="project" value="UniProtKB-KW"/>
</dbReference>
<evidence type="ECO:0000259" key="10">
    <source>
        <dbReference type="PROSITE" id="PS50011"/>
    </source>
</evidence>
<dbReference type="PANTHER" id="PTHR43895">
    <property type="entry name" value="CALCIUM/CALMODULIN-DEPENDENT PROTEIN KINASE KINASE-RELATED"/>
    <property type="match status" value="1"/>
</dbReference>
<comment type="catalytic activity">
    <reaction evidence="8">
        <text>L-seryl-[protein] + ATP = O-phospho-L-seryl-[protein] + ADP + H(+)</text>
        <dbReference type="Rhea" id="RHEA:17989"/>
        <dbReference type="Rhea" id="RHEA-COMP:9863"/>
        <dbReference type="Rhea" id="RHEA-COMP:11604"/>
        <dbReference type="ChEBI" id="CHEBI:15378"/>
        <dbReference type="ChEBI" id="CHEBI:29999"/>
        <dbReference type="ChEBI" id="CHEBI:30616"/>
        <dbReference type="ChEBI" id="CHEBI:83421"/>
        <dbReference type="ChEBI" id="CHEBI:456216"/>
        <dbReference type="EC" id="2.7.11.1"/>
    </reaction>
</comment>
<dbReference type="PROSITE" id="PS00108">
    <property type="entry name" value="PROTEIN_KINASE_ST"/>
    <property type="match status" value="1"/>
</dbReference>
<dbReference type="PANTHER" id="PTHR43895:SF32">
    <property type="entry name" value="SERINE_THREONINE-PROTEIN KINASE CHK1"/>
    <property type="match status" value="1"/>
</dbReference>
<name>A0A8K1C926_PYTOL</name>
<dbReference type="Gene3D" id="1.10.510.10">
    <property type="entry name" value="Transferase(Phosphotransferase) domain 1"/>
    <property type="match status" value="1"/>
</dbReference>
<evidence type="ECO:0000256" key="3">
    <source>
        <dbReference type="ARBA" id="ARBA00022679"/>
    </source>
</evidence>
<dbReference type="PROSITE" id="PS50032">
    <property type="entry name" value="KA1"/>
    <property type="match status" value="1"/>
</dbReference>
<keyword evidence="4" id="KW-0547">Nucleotide-binding</keyword>
<dbReference type="SUPFAM" id="SSF56112">
    <property type="entry name" value="Protein kinase-like (PK-like)"/>
    <property type="match status" value="1"/>
</dbReference>
<organism evidence="12 13">
    <name type="scientific">Pythium oligandrum</name>
    <name type="common">Mycoparasitic fungus</name>
    <dbReference type="NCBI Taxonomy" id="41045"/>
    <lineage>
        <taxon>Eukaryota</taxon>
        <taxon>Sar</taxon>
        <taxon>Stramenopiles</taxon>
        <taxon>Oomycota</taxon>
        <taxon>Peronosporomycetes</taxon>
        <taxon>Pythiales</taxon>
        <taxon>Pythiaceae</taxon>
        <taxon>Pythium</taxon>
    </lineage>
</organism>
<comment type="caution">
    <text evidence="12">The sequence shown here is derived from an EMBL/GenBank/DDBJ whole genome shotgun (WGS) entry which is preliminary data.</text>
</comment>
<dbReference type="GO" id="GO:0007165">
    <property type="term" value="P:signal transduction"/>
    <property type="evidence" value="ECO:0007669"/>
    <property type="project" value="TreeGrafter"/>
</dbReference>
<dbReference type="SMART" id="SM00220">
    <property type="entry name" value="S_TKc"/>
    <property type="match status" value="1"/>
</dbReference>
<feature type="region of interest" description="Disordered" evidence="9">
    <location>
        <begin position="509"/>
        <end position="536"/>
    </location>
</feature>
<feature type="region of interest" description="Disordered" evidence="9">
    <location>
        <begin position="326"/>
        <end position="373"/>
    </location>
</feature>
<evidence type="ECO:0000256" key="1">
    <source>
        <dbReference type="ARBA" id="ARBA00012513"/>
    </source>
</evidence>
<dbReference type="GO" id="GO:0004674">
    <property type="term" value="F:protein serine/threonine kinase activity"/>
    <property type="evidence" value="ECO:0007669"/>
    <property type="project" value="UniProtKB-KW"/>
</dbReference>
<gene>
    <name evidence="12" type="ORF">Poli38472_010273</name>
</gene>
<comment type="catalytic activity">
    <reaction evidence="7">
        <text>L-threonyl-[protein] + ATP = O-phospho-L-threonyl-[protein] + ADP + H(+)</text>
        <dbReference type="Rhea" id="RHEA:46608"/>
        <dbReference type="Rhea" id="RHEA-COMP:11060"/>
        <dbReference type="Rhea" id="RHEA-COMP:11605"/>
        <dbReference type="ChEBI" id="CHEBI:15378"/>
        <dbReference type="ChEBI" id="CHEBI:30013"/>
        <dbReference type="ChEBI" id="CHEBI:30616"/>
        <dbReference type="ChEBI" id="CHEBI:61977"/>
        <dbReference type="ChEBI" id="CHEBI:456216"/>
        <dbReference type="EC" id="2.7.11.1"/>
    </reaction>
</comment>
<evidence type="ECO:0000313" key="13">
    <source>
        <dbReference type="Proteomes" id="UP000794436"/>
    </source>
</evidence>
<keyword evidence="5" id="KW-0418">Kinase</keyword>
<evidence type="ECO:0000256" key="4">
    <source>
        <dbReference type="ARBA" id="ARBA00022741"/>
    </source>
</evidence>
<evidence type="ECO:0000256" key="2">
    <source>
        <dbReference type="ARBA" id="ARBA00022527"/>
    </source>
</evidence>
<evidence type="ECO:0000256" key="7">
    <source>
        <dbReference type="ARBA" id="ARBA00047899"/>
    </source>
</evidence>
<dbReference type="EMBL" id="SPLM01000111">
    <property type="protein sequence ID" value="TMW58714.1"/>
    <property type="molecule type" value="Genomic_DNA"/>
</dbReference>
<dbReference type="Gene3D" id="3.30.310.80">
    <property type="entry name" value="Kinase associated domain 1, KA1"/>
    <property type="match status" value="1"/>
</dbReference>
<evidence type="ECO:0000256" key="5">
    <source>
        <dbReference type="ARBA" id="ARBA00022777"/>
    </source>
</evidence>
<feature type="compositionally biased region" description="Basic and acidic residues" evidence="9">
    <location>
        <begin position="326"/>
        <end position="339"/>
    </location>
</feature>
<keyword evidence="13" id="KW-1185">Reference proteome</keyword>
<dbReference type="Pfam" id="PF00069">
    <property type="entry name" value="Pkinase"/>
    <property type="match status" value="1"/>
</dbReference>
<dbReference type="InterPro" id="IPR008271">
    <property type="entry name" value="Ser/Thr_kinase_AS"/>
</dbReference>
<dbReference type="PROSITE" id="PS50011">
    <property type="entry name" value="PROTEIN_KINASE_DOM"/>
    <property type="match status" value="1"/>
</dbReference>
<dbReference type="InterPro" id="IPR000719">
    <property type="entry name" value="Prot_kinase_dom"/>
</dbReference>